<dbReference type="EC" id="3.1.3.2" evidence="4"/>
<dbReference type="Gene3D" id="3.60.21.10">
    <property type="match status" value="1"/>
</dbReference>
<keyword evidence="7" id="KW-1185">Reference proteome</keyword>
<evidence type="ECO:0000256" key="3">
    <source>
        <dbReference type="ARBA" id="ARBA00022801"/>
    </source>
</evidence>
<dbReference type="Pfam" id="PF00149">
    <property type="entry name" value="Metallophos"/>
    <property type="match status" value="1"/>
</dbReference>
<keyword evidence="3 4" id="KW-0378">Hydrolase</keyword>
<organism evidence="6 7">
    <name type="scientific">Anaeromyces robustus</name>
    <dbReference type="NCBI Taxonomy" id="1754192"/>
    <lineage>
        <taxon>Eukaryota</taxon>
        <taxon>Fungi</taxon>
        <taxon>Fungi incertae sedis</taxon>
        <taxon>Chytridiomycota</taxon>
        <taxon>Chytridiomycota incertae sedis</taxon>
        <taxon>Neocallimastigomycetes</taxon>
        <taxon>Neocallimastigales</taxon>
        <taxon>Neocallimastigaceae</taxon>
        <taxon>Anaeromyces</taxon>
    </lineage>
</organism>
<feature type="chain" id="PRO_5011832831" description="Purple acid phosphatase" evidence="4">
    <location>
        <begin position="17"/>
        <end position="717"/>
    </location>
</feature>
<dbReference type="STRING" id="1754192.A0A1Y1XJS8"/>
<feature type="domain" description="CBM10" evidence="5">
    <location>
        <begin position="626"/>
        <end position="663"/>
    </location>
</feature>
<evidence type="ECO:0000256" key="2">
    <source>
        <dbReference type="ARBA" id="ARBA00022737"/>
    </source>
</evidence>
<dbReference type="InterPro" id="IPR009034">
    <property type="entry name" value="Dockerin_dom_fun_sf"/>
</dbReference>
<name>A0A1Y1XJS8_9FUNG</name>
<dbReference type="SUPFAM" id="SSF64571">
    <property type="entry name" value="Cellulose docking domain, dockering"/>
    <property type="match status" value="4"/>
</dbReference>
<dbReference type="Proteomes" id="UP000193944">
    <property type="component" value="Unassembled WGS sequence"/>
</dbReference>
<feature type="signal peptide" evidence="4">
    <location>
        <begin position="1"/>
        <end position="16"/>
    </location>
</feature>
<comment type="similarity">
    <text evidence="4">Belongs to the metallophosphoesterase superfamily. Purple acid phosphatase family.</text>
</comment>
<evidence type="ECO:0000256" key="4">
    <source>
        <dbReference type="RuleBase" id="RU361203"/>
    </source>
</evidence>
<dbReference type="EMBL" id="MCFG01000027">
    <property type="protein sequence ID" value="ORX86001.1"/>
    <property type="molecule type" value="Genomic_DNA"/>
</dbReference>
<dbReference type="GO" id="GO:0003993">
    <property type="term" value="F:acid phosphatase activity"/>
    <property type="evidence" value="ECO:0007669"/>
    <property type="project" value="UniProtKB-EC"/>
</dbReference>
<feature type="domain" description="CBM10" evidence="5">
    <location>
        <begin position="569"/>
        <end position="606"/>
    </location>
</feature>
<gene>
    <name evidence="6" type="ORF">BCR32DRAFT_290343</name>
</gene>
<feature type="domain" description="CBM10" evidence="5">
    <location>
        <begin position="679"/>
        <end position="717"/>
    </location>
</feature>
<dbReference type="PANTHER" id="PTHR22953:SF153">
    <property type="entry name" value="PURPLE ACID PHOSPHATASE"/>
    <property type="match status" value="1"/>
</dbReference>
<comment type="caution">
    <text evidence="6">The sequence shown here is derived from an EMBL/GenBank/DDBJ whole genome shotgun (WGS) entry which is preliminary data.</text>
</comment>
<reference evidence="6 7" key="1">
    <citation type="submission" date="2016-08" db="EMBL/GenBank/DDBJ databases">
        <title>A Parts List for Fungal Cellulosomes Revealed by Comparative Genomics.</title>
        <authorList>
            <consortium name="DOE Joint Genome Institute"/>
            <person name="Haitjema C.H."/>
            <person name="Gilmore S.P."/>
            <person name="Henske J.K."/>
            <person name="Solomon K.V."/>
            <person name="De Groot R."/>
            <person name="Kuo A."/>
            <person name="Mondo S.J."/>
            <person name="Salamov A.A."/>
            <person name="Labutti K."/>
            <person name="Zhao Z."/>
            <person name="Chiniquy J."/>
            <person name="Barry K."/>
            <person name="Brewer H.M."/>
            <person name="Purvine S.O."/>
            <person name="Wright A.T."/>
            <person name="Boxma B."/>
            <person name="Van Alen T."/>
            <person name="Hackstein J.H."/>
            <person name="Baker S.E."/>
            <person name="Grigoriev I.V."/>
            <person name="O'Malley M.A."/>
        </authorList>
    </citation>
    <scope>NUCLEOTIDE SEQUENCE [LARGE SCALE GENOMIC DNA]</scope>
    <source>
        <strain evidence="6 7">S4</strain>
    </source>
</reference>
<comment type="catalytic activity">
    <reaction evidence="4">
        <text>a phosphate monoester + H2O = an alcohol + phosphate</text>
        <dbReference type="Rhea" id="RHEA:15017"/>
        <dbReference type="ChEBI" id="CHEBI:15377"/>
        <dbReference type="ChEBI" id="CHEBI:30879"/>
        <dbReference type="ChEBI" id="CHEBI:43474"/>
        <dbReference type="ChEBI" id="CHEBI:67140"/>
        <dbReference type="EC" id="3.1.3.2"/>
    </reaction>
</comment>
<dbReference type="InterPro" id="IPR015914">
    <property type="entry name" value="PAPs_N"/>
</dbReference>
<dbReference type="PANTHER" id="PTHR22953">
    <property type="entry name" value="ACID PHOSPHATASE RELATED"/>
    <property type="match status" value="1"/>
</dbReference>
<dbReference type="InterPro" id="IPR029052">
    <property type="entry name" value="Metallo-depent_PP-like"/>
</dbReference>
<dbReference type="PROSITE" id="PS51763">
    <property type="entry name" value="CBM10"/>
    <property type="match status" value="3"/>
</dbReference>
<accession>A0A1Y1XJS8</accession>
<sequence>MKKNTLLLFLISTVYSKSKNIPPEETNLLSEYEIFPIDLPDDYCWTQIVINSETNNYEPCCKNDNTPVVYFNMDGRLGMEDGHYCGIKGYHGLWNDREKFIATKDQWEEFKIKWDSELKDDFERISVFVGEDESMVNFGWYSTTESNPIIRFSSNQDMSNAKNFIGTIEKYMVLNNKTYYSNKVTVTGLEPHSTYYYQRNLNGKWDEPISFFKTHDPNNFKFIFVGDPQIGASHDRISFAKNLQDVLTIPESTRNDAFNWNMTIYKSFEFIKEPSLLLSAGDQIDIACSPKTEEDLYLQETQYSGFLLPDLLKTIPSVIAVGNHEALTHSFKHHFNPPNPYTTPIEPELAPGYSYFFKYNNILFVILETNYGFCDDFKEVMRRAYLKYPNTDWRIAMFHHDIYSNGSNHSQEEYIVRFLRPCLTELLSKYKFDLVINGHDHAYSSSHLISFHQYLNNNNDNNNNNTNDNDNNSYNLYDIHEIKKGEINKNVNGTLYISSNSSTGSKLYGYDERDFDYISYYHQTYTSTFGVLDFKKEKDNDNVRMTITHYEVDTLRQIDEPYIFEKPVKCWSKKLGYSCCEESKEVFYEDQDGKWGYEKDNWCGIVEADIPFDTNPVVSDIIPPKNCWAYQYGFQCCFYYTKPYLVDERGSWSFERGNWCGIVTNDNDDDNPQSTTDKECWAFDLGYPCCSDPNSIIWETDSNGSWSIENNEWCGII</sequence>
<evidence type="ECO:0000313" key="7">
    <source>
        <dbReference type="Proteomes" id="UP000193944"/>
    </source>
</evidence>
<keyword evidence="2" id="KW-0677">Repeat</keyword>
<dbReference type="Gene3D" id="3.90.1220.10">
    <property type="entry name" value="Cellulose docking domain, dockering"/>
    <property type="match status" value="4"/>
</dbReference>
<dbReference type="Pfam" id="PF02013">
    <property type="entry name" value="CBM_10"/>
    <property type="match status" value="3"/>
</dbReference>
<dbReference type="OrthoDB" id="2140755at2759"/>
<evidence type="ECO:0000256" key="1">
    <source>
        <dbReference type="ARBA" id="ARBA00022729"/>
    </source>
</evidence>
<dbReference type="InterPro" id="IPR039331">
    <property type="entry name" value="PAPs-like"/>
</dbReference>
<reference evidence="6 7" key="2">
    <citation type="submission" date="2016-08" db="EMBL/GenBank/DDBJ databases">
        <title>Pervasive Adenine N6-methylation of Active Genes in Fungi.</title>
        <authorList>
            <consortium name="DOE Joint Genome Institute"/>
            <person name="Mondo S.J."/>
            <person name="Dannebaum R.O."/>
            <person name="Kuo R.C."/>
            <person name="Labutti K."/>
            <person name="Haridas S."/>
            <person name="Kuo A."/>
            <person name="Salamov A."/>
            <person name="Ahrendt S.R."/>
            <person name="Lipzen A."/>
            <person name="Sullivan W."/>
            <person name="Andreopoulos W.B."/>
            <person name="Clum A."/>
            <person name="Lindquist E."/>
            <person name="Daum C."/>
            <person name="Ramamoorthy G.K."/>
            <person name="Gryganskyi A."/>
            <person name="Culley D."/>
            <person name="Magnuson J.K."/>
            <person name="James T.Y."/>
            <person name="O'Malley M.A."/>
            <person name="Stajich J.E."/>
            <person name="Spatafora J.W."/>
            <person name="Visel A."/>
            <person name="Grigoriev I.V."/>
        </authorList>
    </citation>
    <scope>NUCLEOTIDE SEQUENCE [LARGE SCALE GENOMIC DNA]</scope>
    <source>
        <strain evidence="6 7">S4</strain>
    </source>
</reference>
<dbReference type="GO" id="GO:0046872">
    <property type="term" value="F:metal ion binding"/>
    <property type="evidence" value="ECO:0007669"/>
    <property type="project" value="InterPro"/>
</dbReference>
<dbReference type="InterPro" id="IPR008963">
    <property type="entry name" value="Purple_acid_Pase-like_N"/>
</dbReference>
<proteinExistence type="inferred from homology"/>
<dbReference type="Pfam" id="PF16656">
    <property type="entry name" value="Pur_ac_phosph_N"/>
    <property type="match status" value="1"/>
</dbReference>
<dbReference type="AlphaFoldDB" id="A0A1Y1XJS8"/>
<dbReference type="InterPro" id="IPR004843">
    <property type="entry name" value="Calcineurin-like_PHP"/>
</dbReference>
<dbReference type="SUPFAM" id="SSF49363">
    <property type="entry name" value="Purple acid phosphatase, N-terminal domain"/>
    <property type="match status" value="1"/>
</dbReference>
<evidence type="ECO:0000259" key="5">
    <source>
        <dbReference type="PROSITE" id="PS51763"/>
    </source>
</evidence>
<keyword evidence="1 4" id="KW-0732">Signal</keyword>
<dbReference type="InterPro" id="IPR002883">
    <property type="entry name" value="CBM10/Dockerin_dom"/>
</dbReference>
<dbReference type="SUPFAM" id="SSF56300">
    <property type="entry name" value="Metallo-dependent phosphatases"/>
    <property type="match status" value="1"/>
</dbReference>
<evidence type="ECO:0000313" key="6">
    <source>
        <dbReference type="EMBL" id="ORX86001.1"/>
    </source>
</evidence>
<protein>
    <recommendedName>
        <fullName evidence="4">Purple acid phosphatase</fullName>
        <ecNumber evidence="4">3.1.3.2</ecNumber>
    </recommendedName>
</protein>
<dbReference type="Gene3D" id="2.60.40.380">
    <property type="entry name" value="Purple acid phosphatase-like, N-terminal"/>
    <property type="match status" value="1"/>
</dbReference>